<organism evidence="2 3">
    <name type="scientific">Pseudovirgaria hyperparasitica</name>
    <dbReference type="NCBI Taxonomy" id="470096"/>
    <lineage>
        <taxon>Eukaryota</taxon>
        <taxon>Fungi</taxon>
        <taxon>Dikarya</taxon>
        <taxon>Ascomycota</taxon>
        <taxon>Pezizomycotina</taxon>
        <taxon>Dothideomycetes</taxon>
        <taxon>Dothideomycetes incertae sedis</taxon>
        <taxon>Acrospermales</taxon>
        <taxon>Acrospermaceae</taxon>
        <taxon>Pseudovirgaria</taxon>
    </lineage>
</organism>
<dbReference type="OrthoDB" id="341421at2759"/>
<reference evidence="2" key="1">
    <citation type="journal article" date="2020" name="Stud. Mycol.">
        <title>101 Dothideomycetes genomes: a test case for predicting lifestyles and emergence of pathogens.</title>
        <authorList>
            <person name="Haridas S."/>
            <person name="Albert R."/>
            <person name="Binder M."/>
            <person name="Bloem J."/>
            <person name="Labutti K."/>
            <person name="Salamov A."/>
            <person name="Andreopoulos B."/>
            <person name="Baker S."/>
            <person name="Barry K."/>
            <person name="Bills G."/>
            <person name="Bluhm B."/>
            <person name="Cannon C."/>
            <person name="Castanera R."/>
            <person name="Culley D."/>
            <person name="Daum C."/>
            <person name="Ezra D."/>
            <person name="Gonzalez J."/>
            <person name="Henrissat B."/>
            <person name="Kuo A."/>
            <person name="Liang C."/>
            <person name="Lipzen A."/>
            <person name="Lutzoni F."/>
            <person name="Magnuson J."/>
            <person name="Mondo S."/>
            <person name="Nolan M."/>
            <person name="Ohm R."/>
            <person name="Pangilinan J."/>
            <person name="Park H.-J."/>
            <person name="Ramirez L."/>
            <person name="Alfaro M."/>
            <person name="Sun H."/>
            <person name="Tritt A."/>
            <person name="Yoshinaga Y."/>
            <person name="Zwiers L.-H."/>
            <person name="Turgeon B."/>
            <person name="Goodwin S."/>
            <person name="Spatafora J."/>
            <person name="Crous P."/>
            <person name="Grigoriev I."/>
        </authorList>
    </citation>
    <scope>NUCLEOTIDE SEQUENCE</scope>
    <source>
        <strain evidence="2">CBS 121739</strain>
    </source>
</reference>
<dbReference type="InterPro" id="IPR046341">
    <property type="entry name" value="SET_dom_sf"/>
</dbReference>
<evidence type="ECO:0000313" key="2">
    <source>
        <dbReference type="EMBL" id="KAF2754310.1"/>
    </source>
</evidence>
<evidence type="ECO:0000313" key="3">
    <source>
        <dbReference type="Proteomes" id="UP000799437"/>
    </source>
</evidence>
<dbReference type="InterPro" id="IPR001214">
    <property type="entry name" value="SET_dom"/>
</dbReference>
<dbReference type="GO" id="GO:0016279">
    <property type="term" value="F:protein-lysine N-methyltransferase activity"/>
    <property type="evidence" value="ECO:0007669"/>
    <property type="project" value="TreeGrafter"/>
</dbReference>
<dbReference type="AlphaFoldDB" id="A0A6A6VXF4"/>
<dbReference type="PANTHER" id="PTHR13271:SF137">
    <property type="entry name" value="SET DOMAIN-CONTAINING PROTEIN"/>
    <property type="match status" value="1"/>
</dbReference>
<feature type="domain" description="SET" evidence="1">
    <location>
        <begin position="19"/>
        <end position="224"/>
    </location>
</feature>
<proteinExistence type="predicted"/>
<dbReference type="RefSeq" id="XP_033596761.1">
    <property type="nucleotide sequence ID" value="XM_033739367.1"/>
</dbReference>
<dbReference type="PROSITE" id="PS50280">
    <property type="entry name" value="SET"/>
    <property type="match status" value="1"/>
</dbReference>
<protein>
    <submittedName>
        <fullName evidence="2">SET domain-containing protein</fullName>
    </submittedName>
</protein>
<dbReference type="GeneID" id="54480421"/>
<dbReference type="PANTHER" id="PTHR13271">
    <property type="entry name" value="UNCHARACTERIZED PUTATIVE METHYLTRANSFERASE"/>
    <property type="match status" value="1"/>
</dbReference>
<dbReference type="Gene3D" id="3.90.1410.10">
    <property type="entry name" value="set domain protein methyltransferase, domain 1"/>
    <property type="match status" value="1"/>
</dbReference>
<gene>
    <name evidence="2" type="ORF">EJ05DRAFT_155693</name>
</gene>
<sequence length="375" mass="42304">MDKHSSFFARAKDQGLVWDGIAFAPIAGLGNGVKATRPLKTGDVVLTVPASTFRTLSTLSPRVVEALPDHMSLHGRLAADLSLDNTPEFAQWSALFPSISDLETALPFFWPKAIQELLPAPAKASLEAQTKRLNRDKTQVVRELPDIPPSTFTYYWMVVNSRSFYLPTPEMQALDFIDRLVLMPVADLFNHADAGCRTTFSPDGYQFAADRDYAEGEEVKICYGDHTNDFLLVEYGFVQRFSRWDKVFLDDVILPKLDVHRKTVLNRRKLLGSYEIGPEMLGCPRTQAVLRLLFCGRGQWEKFVRGNSDGKESQADANALLETLLAEYEELVNQRIETIAGVHDGLEAQRRVLMDRWKQIELVVSLTREALRAKI</sequence>
<dbReference type="SUPFAM" id="SSF82199">
    <property type="entry name" value="SET domain"/>
    <property type="match status" value="1"/>
</dbReference>
<name>A0A6A6VXF4_9PEZI</name>
<dbReference type="InterPro" id="IPR050600">
    <property type="entry name" value="SETD3_SETD6_MTase"/>
</dbReference>
<dbReference type="Proteomes" id="UP000799437">
    <property type="component" value="Unassembled WGS sequence"/>
</dbReference>
<dbReference type="Pfam" id="PF00856">
    <property type="entry name" value="SET"/>
    <property type="match status" value="1"/>
</dbReference>
<accession>A0A6A6VXF4</accession>
<dbReference type="EMBL" id="ML996581">
    <property type="protein sequence ID" value="KAF2754310.1"/>
    <property type="molecule type" value="Genomic_DNA"/>
</dbReference>
<keyword evidence="3" id="KW-1185">Reference proteome</keyword>
<evidence type="ECO:0000259" key="1">
    <source>
        <dbReference type="PROSITE" id="PS50280"/>
    </source>
</evidence>